<evidence type="ECO:0000256" key="5">
    <source>
        <dbReference type="ARBA" id="ARBA00021843"/>
    </source>
</evidence>
<evidence type="ECO:0000256" key="4">
    <source>
        <dbReference type="ARBA" id="ARBA00012568"/>
    </source>
</evidence>
<keyword evidence="8 11" id="KW-0645">Protease</keyword>
<dbReference type="InterPro" id="IPR029058">
    <property type="entry name" value="AB_hydrolase_fold"/>
</dbReference>
<dbReference type="InterPro" id="IPR005944">
    <property type="entry name" value="Pro_iminopeptidase"/>
</dbReference>
<dbReference type="GO" id="GO:0004177">
    <property type="term" value="F:aminopeptidase activity"/>
    <property type="evidence" value="ECO:0007669"/>
    <property type="project" value="UniProtKB-KW"/>
</dbReference>
<proteinExistence type="inferred from homology"/>
<dbReference type="NCBIfam" id="TIGR01249">
    <property type="entry name" value="pro_imino_pep_1"/>
    <property type="match status" value="1"/>
</dbReference>
<evidence type="ECO:0000313" key="14">
    <source>
        <dbReference type="EMBL" id="MCT4331835.1"/>
    </source>
</evidence>
<dbReference type="Pfam" id="PF00561">
    <property type="entry name" value="Abhydrolase_1"/>
    <property type="match status" value="1"/>
</dbReference>
<sequence>MDRMAGQISATHGRLHPADDPFDRRILNVGDGHRLYIEQCGNPEGRPVLVLHGGPGGGCSPFMRRFFDPAHFRIVLFDQRGCGRSRPTASVEANTTQHLVADIERIRADLDIPAWLLFGGSWGATLALAYAEAQPDHVTGLVLRGVFLGRQRELDWFYGGGAARFFPDLWARFQDPIPEAERHDMIGAYHRRLFSEDAGRQGRYALPWLMWENALAGLQSAPVSHAPAEYARAFARLENHYFSNQCFLEEGQLLRDRHRIEHLPAVIVQGRYDMVCPPGTAHELAEGWPGCELRIIPASGHALSEPRISSELVRVMDTIRDDDLRDGSASAGSA</sequence>
<accession>A0ABT2K7K0</accession>
<dbReference type="PANTHER" id="PTHR43722">
    <property type="entry name" value="PROLINE IMINOPEPTIDASE"/>
    <property type="match status" value="1"/>
</dbReference>
<evidence type="ECO:0000256" key="2">
    <source>
        <dbReference type="ARBA" id="ARBA00004496"/>
    </source>
</evidence>
<dbReference type="Gene3D" id="3.40.50.1820">
    <property type="entry name" value="alpha/beta hydrolase"/>
    <property type="match status" value="1"/>
</dbReference>
<dbReference type="PANTHER" id="PTHR43722:SF1">
    <property type="entry name" value="PROLINE IMINOPEPTIDASE"/>
    <property type="match status" value="1"/>
</dbReference>
<evidence type="ECO:0000256" key="9">
    <source>
        <dbReference type="ARBA" id="ARBA00022801"/>
    </source>
</evidence>
<keyword evidence="6 11" id="KW-0031">Aminopeptidase</keyword>
<evidence type="ECO:0000256" key="12">
    <source>
        <dbReference type="RuleBase" id="RU003421"/>
    </source>
</evidence>
<dbReference type="EMBL" id="JANAVZ010000001">
    <property type="protein sequence ID" value="MCT4331835.1"/>
    <property type="molecule type" value="Genomic_DNA"/>
</dbReference>
<comment type="subcellular location">
    <subcellularLocation>
        <location evidence="2 11">Cytoplasm</location>
    </subcellularLocation>
</comment>
<protein>
    <recommendedName>
        <fullName evidence="5 11">Proline iminopeptidase</fullName>
        <shortName evidence="11">PIP</shortName>
        <ecNumber evidence="4 11">3.4.11.5</ecNumber>
    </recommendedName>
    <alternativeName>
        <fullName evidence="10 11">Prolyl aminopeptidase</fullName>
    </alternativeName>
</protein>
<dbReference type="EC" id="3.4.11.5" evidence="4 11"/>
<keyword evidence="9 11" id="KW-0378">Hydrolase</keyword>
<evidence type="ECO:0000256" key="3">
    <source>
        <dbReference type="ARBA" id="ARBA00010088"/>
    </source>
</evidence>
<keyword evidence="7 11" id="KW-0963">Cytoplasm</keyword>
<dbReference type="Proteomes" id="UP001320702">
    <property type="component" value="Unassembled WGS sequence"/>
</dbReference>
<keyword evidence="15" id="KW-1185">Reference proteome</keyword>
<dbReference type="InterPro" id="IPR002410">
    <property type="entry name" value="Peptidase_S33"/>
</dbReference>
<dbReference type="SUPFAM" id="SSF53474">
    <property type="entry name" value="alpha/beta-Hydrolases"/>
    <property type="match status" value="1"/>
</dbReference>
<evidence type="ECO:0000256" key="10">
    <source>
        <dbReference type="ARBA" id="ARBA00029605"/>
    </source>
</evidence>
<reference evidence="14 15" key="1">
    <citation type="submission" date="2022-04" db="EMBL/GenBank/DDBJ databases">
        <title>Paracoccus sp. YLB-12 draft genome sequence.</title>
        <authorList>
            <person name="Yu L."/>
        </authorList>
    </citation>
    <scope>NUCLEOTIDE SEQUENCE [LARGE SCALE GENOMIC DNA]</scope>
    <source>
        <strain evidence="14 15">YLB-12</strain>
    </source>
</reference>
<evidence type="ECO:0000256" key="7">
    <source>
        <dbReference type="ARBA" id="ARBA00022490"/>
    </source>
</evidence>
<evidence type="ECO:0000313" key="15">
    <source>
        <dbReference type="Proteomes" id="UP001320702"/>
    </source>
</evidence>
<gene>
    <name evidence="14" type="primary">pip</name>
    <name evidence="14" type="ORF">MU516_03000</name>
</gene>
<comment type="catalytic activity">
    <reaction evidence="1 11 12">
        <text>Release of N-terminal proline from a peptide.</text>
        <dbReference type="EC" id="3.4.11.5"/>
    </reaction>
</comment>
<name>A0ABT2K7K0_9RHOB</name>
<dbReference type="InterPro" id="IPR000073">
    <property type="entry name" value="AB_hydrolase_1"/>
</dbReference>
<dbReference type="PRINTS" id="PR00793">
    <property type="entry name" value="PROAMNOPTASE"/>
</dbReference>
<comment type="caution">
    <text evidence="14">The sequence shown here is derived from an EMBL/GenBank/DDBJ whole genome shotgun (WGS) entry which is preliminary data.</text>
</comment>
<evidence type="ECO:0000256" key="8">
    <source>
        <dbReference type="ARBA" id="ARBA00022670"/>
    </source>
</evidence>
<dbReference type="PIRSF" id="PIRSF006431">
    <property type="entry name" value="Pept_S33"/>
    <property type="match status" value="1"/>
</dbReference>
<evidence type="ECO:0000256" key="11">
    <source>
        <dbReference type="PIRNR" id="PIRNR006431"/>
    </source>
</evidence>
<feature type="domain" description="AB hydrolase-1" evidence="13">
    <location>
        <begin position="47"/>
        <end position="303"/>
    </location>
</feature>
<evidence type="ECO:0000259" key="13">
    <source>
        <dbReference type="Pfam" id="PF00561"/>
    </source>
</evidence>
<dbReference type="RefSeq" id="WP_260275697.1">
    <property type="nucleotide sequence ID" value="NZ_JANAVZ010000001.1"/>
</dbReference>
<comment type="similarity">
    <text evidence="3 11 12">Belongs to the peptidase S33 family.</text>
</comment>
<organism evidence="14 15">
    <name type="scientific">Paracoccus maritimus</name>
    <dbReference type="NCBI Taxonomy" id="2933292"/>
    <lineage>
        <taxon>Bacteria</taxon>
        <taxon>Pseudomonadati</taxon>
        <taxon>Pseudomonadota</taxon>
        <taxon>Alphaproteobacteria</taxon>
        <taxon>Rhodobacterales</taxon>
        <taxon>Paracoccaceae</taxon>
        <taxon>Paracoccus</taxon>
    </lineage>
</organism>
<evidence type="ECO:0000256" key="1">
    <source>
        <dbReference type="ARBA" id="ARBA00001585"/>
    </source>
</evidence>
<evidence type="ECO:0000256" key="6">
    <source>
        <dbReference type="ARBA" id="ARBA00022438"/>
    </source>
</evidence>